<dbReference type="Pfam" id="PF00078">
    <property type="entry name" value="RVT_1"/>
    <property type="match status" value="1"/>
</dbReference>
<dbReference type="Ensembl" id="ENSBGRT00000020321.1">
    <property type="protein sequence ID" value="ENSBGRP00000017553.1"/>
    <property type="gene ID" value="ENSBGRG00000011163.1"/>
</dbReference>
<dbReference type="AlphaFoldDB" id="A0A8B9X9V8"/>
<evidence type="ECO:0000259" key="2">
    <source>
        <dbReference type="PROSITE" id="PS50878"/>
    </source>
</evidence>
<evidence type="ECO:0000313" key="4">
    <source>
        <dbReference type="Proteomes" id="UP000694520"/>
    </source>
</evidence>
<reference evidence="3" key="2">
    <citation type="submission" date="2025-08" db="UniProtKB">
        <authorList>
            <consortium name="Ensembl"/>
        </authorList>
    </citation>
    <scope>IDENTIFICATION</scope>
</reference>
<evidence type="ECO:0000256" key="1">
    <source>
        <dbReference type="ARBA" id="ARBA00012493"/>
    </source>
</evidence>
<dbReference type="PANTHER" id="PTHR47027:SF8">
    <property type="entry name" value="RIBONUCLEASE H"/>
    <property type="match status" value="1"/>
</dbReference>
<dbReference type="PANTHER" id="PTHR47027">
    <property type="entry name" value="REVERSE TRANSCRIPTASE DOMAIN-CONTAINING PROTEIN"/>
    <property type="match status" value="1"/>
</dbReference>
<dbReference type="InterPro" id="IPR000477">
    <property type="entry name" value="RT_dom"/>
</dbReference>
<name>A0A8B9X9V8_BOSMU</name>
<proteinExistence type="predicted"/>
<dbReference type="GO" id="GO:0003964">
    <property type="term" value="F:RNA-directed DNA polymerase activity"/>
    <property type="evidence" value="ECO:0007669"/>
    <property type="project" value="UniProtKB-EC"/>
</dbReference>
<organism evidence="3 4">
    <name type="scientific">Bos mutus grunniens</name>
    <name type="common">Wild yak</name>
    <name type="synonym">Bos grunniens</name>
    <dbReference type="NCBI Taxonomy" id="30521"/>
    <lineage>
        <taxon>Eukaryota</taxon>
        <taxon>Metazoa</taxon>
        <taxon>Chordata</taxon>
        <taxon>Craniata</taxon>
        <taxon>Vertebrata</taxon>
        <taxon>Euteleostomi</taxon>
        <taxon>Mammalia</taxon>
        <taxon>Eutheria</taxon>
        <taxon>Laurasiatheria</taxon>
        <taxon>Artiodactyla</taxon>
        <taxon>Ruminantia</taxon>
        <taxon>Pecora</taxon>
        <taxon>Bovidae</taxon>
        <taxon>Bovinae</taxon>
        <taxon>Bos</taxon>
    </lineage>
</organism>
<dbReference type="SUPFAM" id="SSF56672">
    <property type="entry name" value="DNA/RNA polymerases"/>
    <property type="match status" value="1"/>
</dbReference>
<dbReference type="GeneTree" id="ENSGT01140000282489"/>
<sequence>MLKILQARLQQYVNRELPDVQAGFRKGRGTRDQIANIRWIIEKAREFQKNIYFCFIDYAKALTVWITKKLWEILKEMGIPDHLICLLRKLYAGQEATVRTGHGTTDWFQIGKGVRQGCILSPFLFNLYAEYIMRNAGLKETQAGIKIAGRYINDLRYTDDTTLMAESEEELKSLLMKVKVESEKVGLKLNIQKTKIMASSPITSWQIDGETVETVSDFIFWGSKITADDDCSHEIKRRLLLGRKVMSNLDSIFKSRDITLPTKIHLVKAMVFPVVMYGCESWTVKKAECQRIDAFELWCWRRLLRVPWTARRSNQSILKISPGISLEGMMLKLKLQYFGHLMQRVDSLEKTLMLGGIGGRRRRGRQRMRWLDGLTDSMDMSLSELWELVMDREAWHDVIHGVAKSRT</sequence>
<evidence type="ECO:0000313" key="3">
    <source>
        <dbReference type="Ensembl" id="ENSBGRP00000017553.1"/>
    </source>
</evidence>
<accession>A0A8B9X9V8</accession>
<dbReference type="EC" id="2.7.7.49" evidence="1"/>
<reference evidence="3" key="1">
    <citation type="submission" date="2019-05" db="EMBL/GenBank/DDBJ databases">
        <authorList>
            <person name="Zhang S."/>
            <person name="Liu J."/>
        </authorList>
    </citation>
    <scope>NUCLEOTIDE SEQUENCE [LARGE SCALE GENOMIC DNA]</scope>
</reference>
<protein>
    <recommendedName>
        <fullName evidence="1">RNA-directed DNA polymerase</fullName>
        <ecNumber evidence="1">2.7.7.49</ecNumber>
    </recommendedName>
</protein>
<feature type="domain" description="Reverse transcriptase" evidence="2">
    <location>
        <begin position="1"/>
        <end position="225"/>
    </location>
</feature>
<dbReference type="Proteomes" id="UP000694520">
    <property type="component" value="Chromosome 9"/>
</dbReference>
<dbReference type="InterPro" id="IPR043502">
    <property type="entry name" value="DNA/RNA_pol_sf"/>
</dbReference>
<dbReference type="CDD" id="cd01650">
    <property type="entry name" value="RT_nLTR_like"/>
    <property type="match status" value="1"/>
</dbReference>
<keyword evidence="4" id="KW-1185">Reference proteome</keyword>
<reference evidence="3" key="3">
    <citation type="submission" date="2025-09" db="UniProtKB">
        <authorList>
            <consortium name="Ensembl"/>
        </authorList>
    </citation>
    <scope>IDENTIFICATION</scope>
</reference>
<dbReference type="PROSITE" id="PS50878">
    <property type="entry name" value="RT_POL"/>
    <property type="match status" value="1"/>
</dbReference>